<evidence type="ECO:0000256" key="5">
    <source>
        <dbReference type="ARBA" id="ARBA00023136"/>
    </source>
</evidence>
<keyword evidence="8" id="KW-1185">Reference proteome</keyword>
<comment type="subcellular location">
    <subcellularLocation>
        <location evidence="6">Cell membrane</location>
        <topology evidence="6">Multi-pass membrane protein</topology>
    </subcellularLocation>
    <subcellularLocation>
        <location evidence="1">Membrane</location>
        <topology evidence="1">Multi-pass membrane protein</topology>
    </subcellularLocation>
</comment>
<evidence type="ECO:0000313" key="7">
    <source>
        <dbReference type="EMBL" id="KXF79660.1"/>
    </source>
</evidence>
<evidence type="ECO:0000256" key="1">
    <source>
        <dbReference type="ARBA" id="ARBA00004141"/>
    </source>
</evidence>
<comment type="caution">
    <text evidence="7">The sequence shown here is derived from an EMBL/GenBank/DDBJ whole genome shotgun (WGS) entry which is preliminary data.</text>
</comment>
<dbReference type="PANTHER" id="PTHR43483:SF3">
    <property type="entry name" value="MEMBRANE TRANSPORTER PROTEIN HI_0806-RELATED"/>
    <property type="match status" value="1"/>
</dbReference>
<organism evidence="7 8">
    <name type="scientific">Enterovibrio coralii</name>
    <dbReference type="NCBI Taxonomy" id="294935"/>
    <lineage>
        <taxon>Bacteria</taxon>
        <taxon>Pseudomonadati</taxon>
        <taxon>Pseudomonadota</taxon>
        <taxon>Gammaproteobacteria</taxon>
        <taxon>Vibrionales</taxon>
        <taxon>Vibrionaceae</taxon>
        <taxon>Enterovibrio</taxon>
    </lineage>
</organism>
<evidence type="ECO:0000256" key="2">
    <source>
        <dbReference type="ARBA" id="ARBA00009142"/>
    </source>
</evidence>
<dbReference type="GO" id="GO:0005886">
    <property type="term" value="C:plasma membrane"/>
    <property type="evidence" value="ECO:0007669"/>
    <property type="project" value="UniProtKB-SubCell"/>
</dbReference>
<accession>A0A135I2I6</accession>
<evidence type="ECO:0000256" key="4">
    <source>
        <dbReference type="ARBA" id="ARBA00022989"/>
    </source>
</evidence>
<keyword evidence="6" id="KW-1003">Cell membrane</keyword>
<dbReference type="STRING" id="294935.ATN88_15415"/>
<keyword evidence="4 6" id="KW-1133">Transmembrane helix</keyword>
<dbReference type="PANTHER" id="PTHR43483">
    <property type="entry name" value="MEMBRANE TRANSPORTER PROTEIN HI_0806-RELATED"/>
    <property type="match status" value="1"/>
</dbReference>
<feature type="transmembrane region" description="Helical" evidence="6">
    <location>
        <begin position="151"/>
        <end position="173"/>
    </location>
</feature>
<feature type="transmembrane region" description="Helical" evidence="6">
    <location>
        <begin position="111"/>
        <end position="131"/>
    </location>
</feature>
<feature type="transmembrane region" description="Helical" evidence="6">
    <location>
        <begin position="84"/>
        <end position="104"/>
    </location>
</feature>
<feature type="transmembrane region" description="Helical" evidence="6">
    <location>
        <begin position="51"/>
        <end position="72"/>
    </location>
</feature>
<dbReference type="AlphaFoldDB" id="A0A135I2I6"/>
<evidence type="ECO:0000256" key="3">
    <source>
        <dbReference type="ARBA" id="ARBA00022692"/>
    </source>
</evidence>
<evidence type="ECO:0000313" key="8">
    <source>
        <dbReference type="Proteomes" id="UP000070529"/>
    </source>
</evidence>
<evidence type="ECO:0000256" key="6">
    <source>
        <dbReference type="RuleBase" id="RU363041"/>
    </source>
</evidence>
<sequence length="267" mass="27553">MMDATLWLFAACLVLGSCVGLLAGLLGIGGGLLIVPALSVLLPWADIPASLVMPMALATSLASIVVTSSSSAYTHFRLGNVQPAVIKTLLPGILLGGLIGSGVADYLPTEYLPRVFGVIVLFLALQMALSMRVKAAKPFPAPVVGVMSGGLIGMVSSLAGIGGGSLTVPYLNYHGVEMRKAIGSASLCGVFLAVAGMSGFIFFGLKQSVTLPAFSVGYVYLPALLGIVMTSVVTTRYGARLASKLPTHIIKRVFAVFLLVVGASMFF</sequence>
<feature type="transmembrane region" description="Helical" evidence="6">
    <location>
        <begin position="185"/>
        <end position="205"/>
    </location>
</feature>
<dbReference type="Proteomes" id="UP000070529">
    <property type="component" value="Unassembled WGS sequence"/>
</dbReference>
<feature type="transmembrane region" description="Helical" evidence="6">
    <location>
        <begin position="217"/>
        <end position="237"/>
    </location>
</feature>
<gene>
    <name evidence="7" type="ORF">ATN88_15415</name>
</gene>
<dbReference type="Pfam" id="PF01925">
    <property type="entry name" value="TauE"/>
    <property type="match status" value="1"/>
</dbReference>
<keyword evidence="5 6" id="KW-0472">Membrane</keyword>
<reference evidence="7 8" key="1">
    <citation type="submission" date="2015-11" db="EMBL/GenBank/DDBJ databases">
        <title>Genomic Taxonomy of the Vibrionaceae.</title>
        <authorList>
            <person name="Gomez-Gil B."/>
            <person name="Enciso-Ibarra J."/>
        </authorList>
    </citation>
    <scope>NUCLEOTIDE SEQUENCE [LARGE SCALE GENOMIC DNA]</scope>
    <source>
        <strain evidence="7 8">CAIM 912</strain>
    </source>
</reference>
<dbReference type="RefSeq" id="WP_067420148.1">
    <property type="nucleotide sequence ID" value="NZ_LNTY01000062.1"/>
</dbReference>
<proteinExistence type="inferred from homology"/>
<comment type="similarity">
    <text evidence="2 6">Belongs to the 4-toluene sulfonate uptake permease (TSUP) (TC 2.A.102) family.</text>
</comment>
<feature type="transmembrane region" description="Helical" evidence="6">
    <location>
        <begin position="249"/>
        <end position="266"/>
    </location>
</feature>
<keyword evidence="3 6" id="KW-0812">Transmembrane</keyword>
<dbReference type="InterPro" id="IPR002781">
    <property type="entry name" value="TM_pro_TauE-like"/>
</dbReference>
<name>A0A135I2I6_9GAMM</name>
<protein>
    <recommendedName>
        <fullName evidence="6">Probable membrane transporter protein</fullName>
    </recommendedName>
</protein>
<dbReference type="EMBL" id="LNTY01000062">
    <property type="protein sequence ID" value="KXF79660.1"/>
    <property type="molecule type" value="Genomic_DNA"/>
</dbReference>
<dbReference type="OrthoDB" id="457670at2"/>